<accession>A0A9D2EAW6</accession>
<dbReference type="InterPro" id="IPR024299">
    <property type="entry name" value="NigD-like_OB_dom"/>
</dbReference>
<proteinExistence type="predicted"/>
<comment type="caution">
    <text evidence="4">The sequence shown here is derived from an EMBL/GenBank/DDBJ whole genome shotgun (WGS) entry which is preliminary data.</text>
</comment>
<dbReference type="EMBL" id="DXBX01000088">
    <property type="protein sequence ID" value="HIZ33985.1"/>
    <property type="molecule type" value="Genomic_DNA"/>
</dbReference>
<keyword evidence="1" id="KW-0732">Signal</keyword>
<feature type="chain" id="PRO_5039050463" evidence="1">
    <location>
        <begin position="24"/>
        <end position="237"/>
    </location>
</feature>
<dbReference type="Gene3D" id="2.40.50.500">
    <property type="entry name" value="NigD-like N-terminal OB domain"/>
    <property type="match status" value="1"/>
</dbReference>
<feature type="domain" description="NigD-like C-terminal" evidence="3">
    <location>
        <begin position="113"/>
        <end position="226"/>
    </location>
</feature>
<dbReference type="PROSITE" id="PS51257">
    <property type="entry name" value="PROKAR_LIPOPROTEIN"/>
    <property type="match status" value="1"/>
</dbReference>
<dbReference type="Proteomes" id="UP000824028">
    <property type="component" value="Unassembled WGS sequence"/>
</dbReference>
<organism evidence="4 5">
    <name type="scientific">Candidatus Bacteroides merdigallinarum</name>
    <dbReference type="NCBI Taxonomy" id="2838473"/>
    <lineage>
        <taxon>Bacteria</taxon>
        <taxon>Pseudomonadati</taxon>
        <taxon>Bacteroidota</taxon>
        <taxon>Bacteroidia</taxon>
        <taxon>Bacteroidales</taxon>
        <taxon>Bacteroidaceae</taxon>
        <taxon>Bacteroides</taxon>
    </lineage>
</organism>
<dbReference type="AlphaFoldDB" id="A0A9D2EAW6"/>
<evidence type="ECO:0000259" key="3">
    <source>
        <dbReference type="Pfam" id="PF17415"/>
    </source>
</evidence>
<dbReference type="Pfam" id="PF12667">
    <property type="entry name" value="NigD_N"/>
    <property type="match status" value="1"/>
</dbReference>
<evidence type="ECO:0000256" key="1">
    <source>
        <dbReference type="SAM" id="SignalP"/>
    </source>
</evidence>
<name>A0A9D2EAW6_9BACE</name>
<protein>
    <submittedName>
        <fullName evidence="4">NigD-like protein</fullName>
    </submittedName>
</protein>
<dbReference type="InterPro" id="IPR035376">
    <property type="entry name" value="NigD_C"/>
</dbReference>
<evidence type="ECO:0000313" key="5">
    <source>
        <dbReference type="Proteomes" id="UP000824028"/>
    </source>
</evidence>
<reference evidence="4" key="1">
    <citation type="journal article" date="2021" name="PeerJ">
        <title>Extensive microbial diversity within the chicken gut microbiome revealed by metagenomics and culture.</title>
        <authorList>
            <person name="Gilroy R."/>
            <person name="Ravi A."/>
            <person name="Getino M."/>
            <person name="Pursley I."/>
            <person name="Horton D.L."/>
            <person name="Alikhan N.F."/>
            <person name="Baker D."/>
            <person name="Gharbi K."/>
            <person name="Hall N."/>
            <person name="Watson M."/>
            <person name="Adriaenssens E.M."/>
            <person name="Foster-Nyarko E."/>
            <person name="Jarju S."/>
            <person name="Secka A."/>
            <person name="Antonio M."/>
            <person name="Oren A."/>
            <person name="Chaudhuri R.R."/>
            <person name="La Ragione R."/>
            <person name="Hildebrand F."/>
            <person name="Pallen M.J."/>
        </authorList>
    </citation>
    <scope>NUCLEOTIDE SEQUENCE</scope>
    <source>
        <strain evidence="4">ChiHjej9B8-1298</strain>
    </source>
</reference>
<dbReference type="InterPro" id="IPR038143">
    <property type="entry name" value="NigD-like_C_dom_sf"/>
</dbReference>
<evidence type="ECO:0000259" key="2">
    <source>
        <dbReference type="Pfam" id="PF12667"/>
    </source>
</evidence>
<dbReference type="Gene3D" id="2.60.40.2370">
    <property type="entry name" value="NigD-like, C-terminal beta sandwich domain"/>
    <property type="match status" value="1"/>
</dbReference>
<gene>
    <name evidence="4" type="ORF">H9814_10720</name>
</gene>
<evidence type="ECO:0000313" key="4">
    <source>
        <dbReference type="EMBL" id="HIZ33985.1"/>
    </source>
</evidence>
<feature type="domain" description="NigD-like N-terminal OB" evidence="2">
    <location>
        <begin position="38"/>
        <end position="103"/>
    </location>
</feature>
<sequence length="237" mass="26463">MKKITYFLSVMCLAVCLAFQSCDDGDGYSLGDFTAPQLATVRSLGGSAFYLDCDVWGTCWPVNTDLGWFVPVDGQRVITVFNPLWDNFEGYDHAVNILEMQKVLTQNVELMAAGEEDKYGTEAVPTAEDGVTIGNGYMNVYFRYRLPATTRVSLVYRKDDLTQTTTTAGPSEDGYIHLELRCNTQSEEQTPGSYSMVSYNLGTLSFPDGFRGIRLKVNLEGEGEKEWVYTLVQEGDY</sequence>
<feature type="signal peptide" evidence="1">
    <location>
        <begin position="1"/>
        <end position="23"/>
    </location>
</feature>
<dbReference type="Pfam" id="PF17415">
    <property type="entry name" value="NigD_C"/>
    <property type="match status" value="1"/>
</dbReference>
<reference evidence="4" key="2">
    <citation type="submission" date="2021-04" db="EMBL/GenBank/DDBJ databases">
        <authorList>
            <person name="Gilroy R."/>
        </authorList>
    </citation>
    <scope>NUCLEOTIDE SEQUENCE</scope>
    <source>
        <strain evidence="4">ChiHjej9B8-1298</strain>
    </source>
</reference>
<dbReference type="InterPro" id="IPR038179">
    <property type="entry name" value="NigD-like_N_sf"/>
</dbReference>